<evidence type="ECO:0000313" key="3">
    <source>
        <dbReference type="Proteomes" id="UP000267342"/>
    </source>
</evidence>
<dbReference type="GO" id="GO:0008168">
    <property type="term" value="F:methyltransferase activity"/>
    <property type="evidence" value="ECO:0007669"/>
    <property type="project" value="UniProtKB-KW"/>
</dbReference>
<name>A0A348HDY7_9GAMM</name>
<sequence length="625" mass="69629">MRSTALPADRQFLQPARFSAARPAHECHVLPTPPANAPWFRTLRWTARGAGAASDETFQDGVQAFGDEQRSSCRTPVVDGPPLTRHLQKGRGALQPRNPTVYIYFIPYPARHGNRLHQAIGHKLGSKPYAQPRKSPRRQSPFEGRTRGSCGSIVAQCLDGFGRHIHIATPELLAEVVSQRRDILIGQLIAEGWHQHVVAWGLALHAIQYHVDEVVVVIGTDDAVMEHRRIIAIRRALSGRPVASRAVLQIHARPSIRCGILSNGLGPKAQEVIARSAIAIAWTGIAIVDGRHRLHIHRDSMQICIGHMTEAVFNRLTHLPSGLPLATHIAILQILHQLIGTPAADPTVDVRSDVESMPARDISARQVLVACLIISALLHCQPARSMARATVRRPLHKIGTPVPFIALPGLGLIGTFIKKHPVPYLQRPANGQRPVKVRRLVFLMNRLNPMHEIGIQRLDFIIGHLGIRRIRHRRIKVASIRRHPFTQHTLELLQRIAADPSILIRRDIGRINVAHRQPHRQTTRKGLVMISGMACHTVRRPRHILTSFHQLGLSRTSIFRCRHTAHPQGRHRPHTQRHPPKVARHHHTSALMTSAMRSDSAATVSVQLTVPTVGMTPLVAKNRFS</sequence>
<reference evidence="2 3" key="1">
    <citation type="submission" date="2018-09" db="EMBL/GenBank/DDBJ databases">
        <title>Zymobacter palmae IAM14233 (=T109) whole genome analysis.</title>
        <authorList>
            <person name="Yanase H."/>
        </authorList>
    </citation>
    <scope>NUCLEOTIDE SEQUENCE [LARGE SCALE GENOMIC DNA]</scope>
    <source>
        <strain evidence="2 3">IAM14233</strain>
    </source>
</reference>
<feature type="region of interest" description="Disordered" evidence="1">
    <location>
        <begin position="69"/>
        <end position="90"/>
    </location>
</feature>
<proteinExistence type="predicted"/>
<evidence type="ECO:0000313" key="2">
    <source>
        <dbReference type="EMBL" id="BBG29839.1"/>
    </source>
</evidence>
<dbReference type="Proteomes" id="UP000267342">
    <property type="component" value="Chromosome"/>
</dbReference>
<dbReference type="GO" id="GO:0032259">
    <property type="term" value="P:methylation"/>
    <property type="evidence" value="ECO:0007669"/>
    <property type="project" value="UniProtKB-KW"/>
</dbReference>
<dbReference type="AlphaFoldDB" id="A0A348HDY7"/>
<gene>
    <name evidence="2" type="ORF">ZBT109_1078</name>
</gene>
<dbReference type="KEGG" id="zpl:ZBT109_1078"/>
<keyword evidence="3" id="KW-1185">Reference proteome</keyword>
<dbReference type="EMBL" id="AP018933">
    <property type="protein sequence ID" value="BBG29839.1"/>
    <property type="molecule type" value="Genomic_DNA"/>
</dbReference>
<feature type="region of interest" description="Disordered" evidence="1">
    <location>
        <begin position="125"/>
        <end position="148"/>
    </location>
</feature>
<keyword evidence="2" id="KW-0489">Methyltransferase</keyword>
<keyword evidence="2" id="KW-0808">Transferase</keyword>
<evidence type="ECO:0000256" key="1">
    <source>
        <dbReference type="SAM" id="MobiDB-lite"/>
    </source>
</evidence>
<organism evidence="2 3">
    <name type="scientific">Zymobacter palmae</name>
    <dbReference type="NCBI Taxonomy" id="33074"/>
    <lineage>
        <taxon>Bacteria</taxon>
        <taxon>Pseudomonadati</taxon>
        <taxon>Pseudomonadota</taxon>
        <taxon>Gammaproteobacteria</taxon>
        <taxon>Oceanospirillales</taxon>
        <taxon>Halomonadaceae</taxon>
        <taxon>Zymobacter group</taxon>
        <taxon>Zymobacter</taxon>
    </lineage>
</organism>
<protein>
    <submittedName>
        <fullName evidence="2">rRNA methylase</fullName>
    </submittedName>
</protein>
<accession>A0A348HDY7</accession>